<keyword evidence="1" id="KW-1133">Transmembrane helix</keyword>
<reference evidence="2 4" key="1">
    <citation type="submission" date="2015-04" db="EMBL/GenBank/DDBJ databases">
        <title>The draft genome sequence of Roseovarius indicus B108T.</title>
        <authorList>
            <person name="Li G."/>
            <person name="Lai Q."/>
            <person name="Shao Z."/>
            <person name="Yan P."/>
        </authorList>
    </citation>
    <scope>NUCLEOTIDE SEQUENCE [LARGE SCALE GENOMIC DNA]</scope>
    <source>
        <strain evidence="2 4">B108</strain>
    </source>
</reference>
<dbReference type="EMBL" id="CP031598">
    <property type="protein sequence ID" value="QEW27092.1"/>
    <property type="molecule type" value="Genomic_DNA"/>
</dbReference>
<gene>
    <name evidence="3" type="ORF">RIdsm_02901</name>
    <name evidence="2" type="ORF">XM52_11065</name>
</gene>
<keyword evidence="1" id="KW-0472">Membrane</keyword>
<dbReference type="Proteomes" id="UP000051401">
    <property type="component" value="Unassembled WGS sequence"/>
</dbReference>
<name>A0A0T5PB38_9RHOB</name>
<keyword evidence="1" id="KW-0812">Transmembrane</keyword>
<evidence type="ECO:0000313" key="5">
    <source>
        <dbReference type="Proteomes" id="UP000325785"/>
    </source>
</evidence>
<protein>
    <recommendedName>
        <fullName evidence="6">MFS transporter permease</fullName>
    </recommendedName>
</protein>
<evidence type="ECO:0000256" key="1">
    <source>
        <dbReference type="SAM" id="Phobius"/>
    </source>
</evidence>
<reference evidence="3 5" key="2">
    <citation type="submission" date="2018-08" db="EMBL/GenBank/DDBJ databases">
        <title>Genetic Globetrotter - A new plasmid hitch-hiking vast phylogenetic and geographic distances.</title>
        <authorList>
            <person name="Vollmers J."/>
            <person name="Petersen J."/>
        </authorList>
    </citation>
    <scope>NUCLEOTIDE SEQUENCE [LARGE SCALE GENOMIC DNA]</scope>
    <source>
        <strain evidence="3 5">DSM 26383</strain>
    </source>
</reference>
<dbReference type="AlphaFoldDB" id="A0A0T5PB38"/>
<dbReference type="Pfam" id="PF19540">
    <property type="entry name" value="DUF6064"/>
    <property type="match status" value="1"/>
</dbReference>
<organism evidence="2 4">
    <name type="scientific">Roseovarius indicus</name>
    <dbReference type="NCBI Taxonomy" id="540747"/>
    <lineage>
        <taxon>Bacteria</taxon>
        <taxon>Pseudomonadati</taxon>
        <taxon>Pseudomonadota</taxon>
        <taxon>Alphaproteobacteria</taxon>
        <taxon>Rhodobacterales</taxon>
        <taxon>Roseobacteraceae</taxon>
        <taxon>Roseovarius</taxon>
    </lineage>
</organism>
<dbReference type="Proteomes" id="UP000325785">
    <property type="component" value="Chromosome"/>
</dbReference>
<proteinExistence type="predicted"/>
<dbReference type="EMBL" id="LAXI01000005">
    <property type="protein sequence ID" value="KRS18078.1"/>
    <property type="molecule type" value="Genomic_DNA"/>
</dbReference>
<feature type="transmembrane region" description="Helical" evidence="1">
    <location>
        <begin position="60"/>
        <end position="77"/>
    </location>
</feature>
<feature type="transmembrane region" description="Helical" evidence="1">
    <location>
        <begin position="31"/>
        <end position="48"/>
    </location>
</feature>
<dbReference type="RefSeq" id="WP_057816178.1">
    <property type="nucleotide sequence ID" value="NZ_CP031598.1"/>
</dbReference>
<dbReference type="PATRIC" id="fig|540747.5.peg.5139"/>
<evidence type="ECO:0000313" key="3">
    <source>
        <dbReference type="EMBL" id="QEW27092.1"/>
    </source>
</evidence>
<feature type="transmembrane region" description="Helical" evidence="1">
    <location>
        <begin position="121"/>
        <end position="139"/>
    </location>
</feature>
<sequence length="222" mass="23938">MREWLTYSLSDMLLFSEQVYWRLFTLENAELWPMPLLAPLAFLVALALHNRRPTGGLRLLLALLALSWFSVGSNFIMQRYAPINWAMSYAGPIFFLQAIAYAVMAFLGPAHGKVSPGEIKAGYALILAGTLVYPLLALLRGRSLADAEIAGIAPDPTALVSLGVAVLSTGRWHRRVGLVVPCLWLAQSSLTLYVLNGPAALAPGLALAAGLACLALTPRRPA</sequence>
<feature type="transmembrane region" description="Helical" evidence="1">
    <location>
        <begin position="89"/>
        <end position="109"/>
    </location>
</feature>
<dbReference type="OrthoDB" id="581693at2"/>
<evidence type="ECO:0008006" key="6">
    <source>
        <dbReference type="Google" id="ProtNLM"/>
    </source>
</evidence>
<dbReference type="STRING" id="540747.SAMN04488031_101444"/>
<evidence type="ECO:0000313" key="2">
    <source>
        <dbReference type="EMBL" id="KRS18078.1"/>
    </source>
</evidence>
<dbReference type="KEGG" id="rid:RIdsm_02901"/>
<feature type="transmembrane region" description="Helical" evidence="1">
    <location>
        <begin position="200"/>
        <end position="217"/>
    </location>
</feature>
<evidence type="ECO:0000313" key="4">
    <source>
        <dbReference type="Proteomes" id="UP000051401"/>
    </source>
</evidence>
<accession>A0A0T5PB38</accession>
<keyword evidence="4" id="KW-1185">Reference proteome</keyword>
<dbReference type="InterPro" id="IPR045708">
    <property type="entry name" value="DUF6064"/>
</dbReference>